<sequence length="123" mass="14198">SRNRPLDDGGHWKTPLDVEEVVGATIHHPLVHVEIIPFEISKLMTSLICSSVFICALMFISRFSRNWKEINSFPAKVLLDMRASRRSNATKLTGLSYASHVMQFKWYRNSCQSRQRRDPNIPI</sequence>
<dbReference type="Proteomes" id="UP000887565">
    <property type="component" value="Unplaced"/>
</dbReference>
<protein>
    <submittedName>
        <fullName evidence="2">Uncharacterized protein</fullName>
    </submittedName>
</protein>
<proteinExistence type="predicted"/>
<keyword evidence="1" id="KW-1185">Reference proteome</keyword>
<organism evidence="1 2">
    <name type="scientific">Romanomermis culicivorax</name>
    <name type="common">Nematode worm</name>
    <dbReference type="NCBI Taxonomy" id="13658"/>
    <lineage>
        <taxon>Eukaryota</taxon>
        <taxon>Metazoa</taxon>
        <taxon>Ecdysozoa</taxon>
        <taxon>Nematoda</taxon>
        <taxon>Enoplea</taxon>
        <taxon>Dorylaimia</taxon>
        <taxon>Mermithida</taxon>
        <taxon>Mermithoidea</taxon>
        <taxon>Mermithidae</taxon>
        <taxon>Romanomermis</taxon>
    </lineage>
</organism>
<name>A0A915HSL3_ROMCU</name>
<evidence type="ECO:0000313" key="2">
    <source>
        <dbReference type="WBParaSite" id="nRc.2.0.1.t04400-RA"/>
    </source>
</evidence>
<dbReference type="AlphaFoldDB" id="A0A915HSL3"/>
<dbReference type="WBParaSite" id="nRc.2.0.1.t04400-RA">
    <property type="protein sequence ID" value="nRc.2.0.1.t04400-RA"/>
    <property type="gene ID" value="nRc.2.0.1.g04400"/>
</dbReference>
<reference evidence="2" key="1">
    <citation type="submission" date="2022-11" db="UniProtKB">
        <authorList>
            <consortium name="WormBaseParasite"/>
        </authorList>
    </citation>
    <scope>IDENTIFICATION</scope>
</reference>
<evidence type="ECO:0000313" key="1">
    <source>
        <dbReference type="Proteomes" id="UP000887565"/>
    </source>
</evidence>
<accession>A0A915HSL3</accession>